<dbReference type="Proteomes" id="UP000575985">
    <property type="component" value="Unassembled WGS sequence"/>
</dbReference>
<dbReference type="Pfam" id="PF13577">
    <property type="entry name" value="SnoaL_4"/>
    <property type="match status" value="1"/>
</dbReference>
<dbReference type="GO" id="GO:0016853">
    <property type="term" value="F:isomerase activity"/>
    <property type="evidence" value="ECO:0007669"/>
    <property type="project" value="UniProtKB-KW"/>
</dbReference>
<organism evidence="2 3">
    <name type="scientific">Streptomonospora nanhaiensis</name>
    <dbReference type="NCBI Taxonomy" id="1323731"/>
    <lineage>
        <taxon>Bacteria</taxon>
        <taxon>Bacillati</taxon>
        <taxon>Actinomycetota</taxon>
        <taxon>Actinomycetes</taxon>
        <taxon>Streptosporangiales</taxon>
        <taxon>Nocardiopsidaceae</taxon>
        <taxon>Streptomonospora</taxon>
    </lineage>
</organism>
<feature type="domain" description="SnoaL-like" evidence="1">
    <location>
        <begin position="7"/>
        <end position="127"/>
    </location>
</feature>
<dbReference type="EMBL" id="JACCFO010000001">
    <property type="protein sequence ID" value="NYI99124.1"/>
    <property type="molecule type" value="Genomic_DNA"/>
</dbReference>
<reference evidence="2 3" key="1">
    <citation type="submission" date="2020-07" db="EMBL/GenBank/DDBJ databases">
        <title>Sequencing the genomes of 1000 actinobacteria strains.</title>
        <authorList>
            <person name="Klenk H.-P."/>
        </authorList>
    </citation>
    <scope>NUCLEOTIDE SEQUENCE [LARGE SCALE GENOMIC DNA]</scope>
    <source>
        <strain evidence="2 3">DSM 45927</strain>
    </source>
</reference>
<dbReference type="Gene3D" id="3.10.450.50">
    <property type="match status" value="1"/>
</dbReference>
<dbReference type="InterPro" id="IPR037401">
    <property type="entry name" value="SnoaL-like"/>
</dbReference>
<evidence type="ECO:0000313" key="2">
    <source>
        <dbReference type="EMBL" id="NYI99124.1"/>
    </source>
</evidence>
<dbReference type="RefSeq" id="WP_308118491.1">
    <property type="nucleotide sequence ID" value="NZ_JACCFO010000001.1"/>
</dbReference>
<evidence type="ECO:0000259" key="1">
    <source>
        <dbReference type="Pfam" id="PF13577"/>
    </source>
</evidence>
<comment type="caution">
    <text evidence="2">The sequence shown here is derived from an EMBL/GenBank/DDBJ whole genome shotgun (WGS) entry which is preliminary data.</text>
</comment>
<protein>
    <submittedName>
        <fullName evidence="2">Ketosteroid isomerase-like protein</fullName>
    </submittedName>
</protein>
<dbReference type="AlphaFoldDB" id="A0A853BVR0"/>
<gene>
    <name evidence="2" type="ORF">HNR12_005401</name>
</gene>
<name>A0A853BVR0_9ACTN</name>
<sequence length="136" mass="14988">MSTTLTADRAEVAELFARLADLLDARRPDDARTVYHDDIVVHSPRGGELRGLAEVTGFLKSALTGEELTQHVHGDVLVHLDGDRATAAANQLVYFYRGGEPPHRTGGLRVACGAARTPEGWRFTEMRITPAWTREH</sequence>
<evidence type="ECO:0000313" key="3">
    <source>
        <dbReference type="Proteomes" id="UP000575985"/>
    </source>
</evidence>
<dbReference type="CDD" id="cd00531">
    <property type="entry name" value="NTF2_like"/>
    <property type="match status" value="1"/>
</dbReference>
<dbReference type="SUPFAM" id="SSF54427">
    <property type="entry name" value="NTF2-like"/>
    <property type="match status" value="1"/>
</dbReference>
<dbReference type="InterPro" id="IPR032710">
    <property type="entry name" value="NTF2-like_dom_sf"/>
</dbReference>
<keyword evidence="2" id="KW-0413">Isomerase</keyword>
<keyword evidence="3" id="KW-1185">Reference proteome</keyword>
<accession>A0A853BVR0</accession>
<proteinExistence type="predicted"/>